<name>A0A0B1ZRF6_9SPHN</name>
<dbReference type="STRING" id="1348853.LK12_04685"/>
<dbReference type="AlphaFoldDB" id="A0A0B1ZRF6"/>
<evidence type="ECO:0000313" key="3">
    <source>
        <dbReference type="Proteomes" id="UP000031057"/>
    </source>
</evidence>
<dbReference type="Proteomes" id="UP000031057">
    <property type="component" value="Unassembled WGS sequence"/>
</dbReference>
<sequence>MPGSDAQVTLAAAPPVPPSAPPARAQRLNPTGRAILLTVPARDGAAYLGDVPLTIGPDDSLSFPADRILQLLADVLDPQVLDALRANLAGKTTIGPGDVVPAGIGIDYDPRTLELHFRIAVEMRASRRLSVSALDRSAIGTFAKPAGFSAYLNVRGSVDLVESGVDTGFNEPVFLLNGATRAGGVVAETDAIWSPGSYGPDFQRLGSRLVYDDMDDLVRFSAGDLQVQSRSFQTSPDIAGLSVYRSYSVLNPQMIIRPRGDRTFTLERPSTVEVLVNGSQVRRLQLAPGNYNLRDFPFAQGANDIRLNVLDDTGRTEVLRFNIFVDQTQLAKGLSEFGFYAGVKAPLGLKGPHYTDEWITSGFYRRGINENLTLGANFQADKDIQMGGLEAVVGSSIGTLGASAAFSHTRGMGEGFAVQATFQRLIQHNDGQADTFNLFAEHRSRRFAPVTFFLADNPYKYEVGGGYTHAFSSGFYAGVDARFSKGRGDNPDLHNYRLLAGWRLSPRANLTAEARFQEDSRGKEVSAFATLTIRLGQSSSVRTEYDSRDNRVRSSFQTIHGTGVGSYNVSADIERSDFGSDVSVNANYFSNRAELGVSHYGTFSRDFGTDLGQRTNFRIGTSIAVADGAVAIGRPIYDSFAIVEPHESLKNADVVVEPTPFGYAANSGELGAATMPSLSSYAERTIPVDVPEAPPGVDIGLGSFKVFPGYRSGYKLTVGSDYHYTAIGEMIDEDGQPVSLVAGKATEVAHPENPPVTMFTNRQGRFGATGLAPGQWRLEMLDEKKSTYLIDIPKDAEGAVQLGTIRPVGK</sequence>
<feature type="region of interest" description="Disordered" evidence="1">
    <location>
        <begin position="1"/>
        <end position="26"/>
    </location>
</feature>
<evidence type="ECO:0000313" key="2">
    <source>
        <dbReference type="EMBL" id="KHK93735.1"/>
    </source>
</evidence>
<organism evidence="2 3">
    <name type="scientific">Novosphingobium malaysiense</name>
    <dbReference type="NCBI Taxonomy" id="1348853"/>
    <lineage>
        <taxon>Bacteria</taxon>
        <taxon>Pseudomonadati</taxon>
        <taxon>Pseudomonadota</taxon>
        <taxon>Alphaproteobacteria</taxon>
        <taxon>Sphingomonadales</taxon>
        <taxon>Sphingomonadaceae</taxon>
        <taxon>Novosphingobium</taxon>
    </lineage>
</organism>
<comment type="caution">
    <text evidence="2">The sequence shown here is derived from an EMBL/GenBank/DDBJ whole genome shotgun (WGS) entry which is preliminary data.</text>
</comment>
<keyword evidence="3" id="KW-1185">Reference proteome</keyword>
<dbReference type="PANTHER" id="PTHR30451:SF5">
    <property type="entry name" value="SLR0019 PROTEIN"/>
    <property type="match status" value="1"/>
</dbReference>
<dbReference type="GO" id="GO:0015473">
    <property type="term" value="F:fimbrial usher porin activity"/>
    <property type="evidence" value="ECO:0007669"/>
    <property type="project" value="InterPro"/>
</dbReference>
<dbReference type="Gene3D" id="2.60.40.2610">
    <property type="entry name" value="Outer membrane usher protein FimD, plug domain"/>
    <property type="match status" value="1"/>
</dbReference>
<proteinExistence type="predicted"/>
<dbReference type="SUPFAM" id="SSF56935">
    <property type="entry name" value="Porins"/>
    <property type="match status" value="1"/>
</dbReference>
<dbReference type="GO" id="GO:0009297">
    <property type="term" value="P:pilus assembly"/>
    <property type="evidence" value="ECO:0007669"/>
    <property type="project" value="InterPro"/>
</dbReference>
<protein>
    <submittedName>
        <fullName evidence="2">Pilus assembly protein PapC</fullName>
    </submittedName>
</protein>
<dbReference type="Gene3D" id="2.60.40.3110">
    <property type="match status" value="1"/>
</dbReference>
<gene>
    <name evidence="2" type="ORF">LK12_04685</name>
</gene>
<accession>A0A0B1ZRF6</accession>
<dbReference type="InterPro" id="IPR000015">
    <property type="entry name" value="Fimb_usher"/>
</dbReference>
<dbReference type="EMBL" id="JTDI01000001">
    <property type="protein sequence ID" value="KHK93735.1"/>
    <property type="molecule type" value="Genomic_DNA"/>
</dbReference>
<reference evidence="2 3" key="1">
    <citation type="submission" date="2014-10" db="EMBL/GenBank/DDBJ databases">
        <title>Genome sequence of Novosphingobium malaysiense MUSC 273(T).</title>
        <authorList>
            <person name="Lee L.-H."/>
        </authorList>
    </citation>
    <scope>NUCLEOTIDE SEQUENCE [LARGE SCALE GENOMIC DNA]</scope>
    <source>
        <strain evidence="2 3">MUSC 273</strain>
    </source>
</reference>
<dbReference type="InterPro" id="IPR042186">
    <property type="entry name" value="FimD_plug_dom"/>
</dbReference>
<evidence type="ECO:0000256" key="1">
    <source>
        <dbReference type="SAM" id="MobiDB-lite"/>
    </source>
</evidence>
<dbReference type="PANTHER" id="PTHR30451">
    <property type="entry name" value="OUTER MEMBRANE USHER PROTEIN"/>
    <property type="match status" value="1"/>
</dbReference>
<dbReference type="GO" id="GO:0016020">
    <property type="term" value="C:membrane"/>
    <property type="evidence" value="ECO:0007669"/>
    <property type="project" value="InterPro"/>
</dbReference>